<dbReference type="AlphaFoldDB" id="A0A8E0S3U7"/>
<dbReference type="Gene3D" id="1.25.40.420">
    <property type="match status" value="1"/>
</dbReference>
<feature type="region of interest" description="Disordered" evidence="3">
    <location>
        <begin position="357"/>
        <end position="412"/>
    </location>
</feature>
<feature type="region of interest" description="Disordered" evidence="3">
    <location>
        <begin position="190"/>
        <end position="233"/>
    </location>
</feature>
<keyword evidence="5" id="KW-1185">Reference proteome</keyword>
<dbReference type="InterPro" id="IPR006652">
    <property type="entry name" value="Kelch_1"/>
</dbReference>
<evidence type="ECO:0000313" key="4">
    <source>
        <dbReference type="EMBL" id="KAA0196205.1"/>
    </source>
</evidence>
<dbReference type="Proteomes" id="UP000728185">
    <property type="component" value="Unassembled WGS sequence"/>
</dbReference>
<dbReference type="SMART" id="SM00612">
    <property type="entry name" value="Kelch"/>
    <property type="match status" value="3"/>
</dbReference>
<organism evidence="4 5">
    <name type="scientific">Fasciolopsis buskii</name>
    <dbReference type="NCBI Taxonomy" id="27845"/>
    <lineage>
        <taxon>Eukaryota</taxon>
        <taxon>Metazoa</taxon>
        <taxon>Spiralia</taxon>
        <taxon>Lophotrochozoa</taxon>
        <taxon>Platyhelminthes</taxon>
        <taxon>Trematoda</taxon>
        <taxon>Digenea</taxon>
        <taxon>Plagiorchiida</taxon>
        <taxon>Echinostomata</taxon>
        <taxon>Echinostomatoidea</taxon>
        <taxon>Fasciolidae</taxon>
        <taxon>Fasciolopsis</taxon>
    </lineage>
</organism>
<evidence type="ECO:0000256" key="2">
    <source>
        <dbReference type="ARBA" id="ARBA00022737"/>
    </source>
</evidence>
<feature type="compositionally biased region" description="Polar residues" evidence="3">
    <location>
        <begin position="214"/>
        <end position="228"/>
    </location>
</feature>
<keyword evidence="1" id="KW-0880">Kelch repeat</keyword>
<reference evidence="4" key="1">
    <citation type="submission" date="2019-05" db="EMBL/GenBank/DDBJ databases">
        <title>Annotation for the trematode Fasciolopsis buski.</title>
        <authorList>
            <person name="Choi Y.-J."/>
        </authorList>
    </citation>
    <scope>NUCLEOTIDE SEQUENCE</scope>
    <source>
        <strain evidence="4">HT</strain>
        <tissue evidence="4">Whole worm</tissue>
    </source>
</reference>
<dbReference type="PANTHER" id="PTHR45632:SF3">
    <property type="entry name" value="KELCH-LIKE PROTEIN 32"/>
    <property type="match status" value="1"/>
</dbReference>
<dbReference type="PANTHER" id="PTHR45632">
    <property type="entry name" value="LD33804P"/>
    <property type="match status" value="1"/>
</dbReference>
<evidence type="ECO:0000256" key="1">
    <source>
        <dbReference type="ARBA" id="ARBA00022441"/>
    </source>
</evidence>
<protein>
    <submittedName>
        <fullName evidence="4">Kelch protein 2</fullName>
    </submittedName>
</protein>
<comment type="caution">
    <text evidence="4">The sequence shown here is derived from an EMBL/GenBank/DDBJ whole genome shotgun (WGS) entry which is preliminary data.</text>
</comment>
<dbReference type="OrthoDB" id="6418787at2759"/>
<dbReference type="Pfam" id="PF01344">
    <property type="entry name" value="Kelch_1"/>
    <property type="match status" value="2"/>
</dbReference>
<sequence length="572" mass="63462">MMWIAHDPENRATHLMDLLAHVRLRQLGCHFIAQQLVENPFIQENFEAQELIRPFTVRKCSRDPGLDSKELAPRPATLKRPTLVVLGGLNSCILNCMQSFSPSKTAWIPCPSMPVDSLAWFSVAVVSNVLFVIGGIKAGSIMSTVFSYSPHRGYWTQCCSMPQARARHAAVSVGGSSIYVFGGLTVSHQSDDNSELTPVDHHHHPQQSQPQPQLGTQRTNNSASSLWQTPGPDAHHTVEGVVPRLSIVNTIIRYDVLLDTWTTVGRTNEPRLESRIVIIDDYRSPSAEMDCFCDPEAHECSNMGDTSGGFFFQTRKTDFYHRLSFLSLPCPCHCTFSSTSDVSNSCSLAPLRENNGTNHIDTAGNGNGNNNNNDNNGNLSRATTNTNPRRRRQPSAPNYPDRTLVEIGGVTPSQPHGTDRVSFYCLRNDLTVVPTEAYIKLPQQMRYLNCAVHSASNKIYLFWEQTSELSVLDLIRRTLRPLAPLLGTTSSTTAPGSVANPNRTRIHAGLTWVGNRLYVVGGFSEFVGDDHRPTMPRDDVYYYDPDVNSWSVVKVTNTTVPRAIFGCVCLNM</sequence>
<dbReference type="InterPro" id="IPR015915">
    <property type="entry name" value="Kelch-typ_b-propeller"/>
</dbReference>
<proteinExistence type="predicted"/>
<dbReference type="SUPFAM" id="SSF117281">
    <property type="entry name" value="Kelch motif"/>
    <property type="match status" value="2"/>
</dbReference>
<keyword evidence="2" id="KW-0677">Repeat</keyword>
<name>A0A8E0S3U7_9TREM</name>
<gene>
    <name evidence="4" type="ORF">FBUS_07970</name>
</gene>
<feature type="compositionally biased region" description="Low complexity" evidence="3">
    <location>
        <begin position="368"/>
        <end position="387"/>
    </location>
</feature>
<evidence type="ECO:0000256" key="3">
    <source>
        <dbReference type="SAM" id="MobiDB-lite"/>
    </source>
</evidence>
<dbReference type="Gene3D" id="2.120.10.80">
    <property type="entry name" value="Kelch-type beta propeller"/>
    <property type="match status" value="2"/>
</dbReference>
<evidence type="ECO:0000313" key="5">
    <source>
        <dbReference type="Proteomes" id="UP000728185"/>
    </source>
</evidence>
<accession>A0A8E0S3U7</accession>
<dbReference type="EMBL" id="LUCM01003194">
    <property type="protein sequence ID" value="KAA0196205.1"/>
    <property type="molecule type" value="Genomic_DNA"/>
</dbReference>